<sequence length="139" mass="16553">MEFVMNNVAYVDRTRLRSVCKNWQTIRPVQPLVEMPWLLTWHKKSLTACKLYNPYHKKTYIVKITGLKDPDEDSRKSVRVRVFAQPLVEMPWLLTWHKKSLTSCKLYNPYHKKTYIVKITGLKDPDEDSRKSVRVSLRC</sequence>
<accession>A0A7J7ND61</accession>
<comment type="caution">
    <text evidence="1">The sequence shown here is derived from an EMBL/GenBank/DDBJ whole genome shotgun (WGS) entry which is preliminary data.</text>
</comment>
<gene>
    <name evidence="1" type="ORF">GIB67_000765</name>
</gene>
<keyword evidence="2" id="KW-1185">Reference proteome</keyword>
<dbReference type="AlphaFoldDB" id="A0A7J7ND61"/>
<organism evidence="1 2">
    <name type="scientific">Kingdonia uniflora</name>
    <dbReference type="NCBI Taxonomy" id="39325"/>
    <lineage>
        <taxon>Eukaryota</taxon>
        <taxon>Viridiplantae</taxon>
        <taxon>Streptophyta</taxon>
        <taxon>Embryophyta</taxon>
        <taxon>Tracheophyta</taxon>
        <taxon>Spermatophyta</taxon>
        <taxon>Magnoliopsida</taxon>
        <taxon>Ranunculales</taxon>
        <taxon>Circaeasteraceae</taxon>
        <taxon>Kingdonia</taxon>
    </lineage>
</organism>
<proteinExistence type="predicted"/>
<dbReference type="Proteomes" id="UP000541444">
    <property type="component" value="Unassembled WGS sequence"/>
</dbReference>
<dbReference type="EMBL" id="JACGCM010000859">
    <property type="protein sequence ID" value="KAF6165181.1"/>
    <property type="molecule type" value="Genomic_DNA"/>
</dbReference>
<protein>
    <submittedName>
        <fullName evidence="1">Uncharacterized protein</fullName>
    </submittedName>
</protein>
<evidence type="ECO:0000313" key="2">
    <source>
        <dbReference type="Proteomes" id="UP000541444"/>
    </source>
</evidence>
<reference evidence="1 2" key="1">
    <citation type="journal article" date="2020" name="IScience">
        <title>Genome Sequencing of the Endangered Kingdonia uniflora (Circaeasteraceae, Ranunculales) Reveals Potential Mechanisms of Evolutionary Specialization.</title>
        <authorList>
            <person name="Sun Y."/>
            <person name="Deng T."/>
            <person name="Zhang A."/>
            <person name="Moore M.J."/>
            <person name="Landis J.B."/>
            <person name="Lin N."/>
            <person name="Zhang H."/>
            <person name="Zhang X."/>
            <person name="Huang J."/>
            <person name="Zhang X."/>
            <person name="Sun H."/>
            <person name="Wang H."/>
        </authorList>
    </citation>
    <scope>NUCLEOTIDE SEQUENCE [LARGE SCALE GENOMIC DNA]</scope>
    <source>
        <strain evidence="1">TB1705</strain>
        <tissue evidence="1">Leaf</tissue>
    </source>
</reference>
<dbReference type="OrthoDB" id="1863935at2759"/>
<name>A0A7J7ND61_9MAGN</name>
<evidence type="ECO:0000313" key="1">
    <source>
        <dbReference type="EMBL" id="KAF6165181.1"/>
    </source>
</evidence>